<gene>
    <name evidence="1" type="ORF">Poly51_49350</name>
</gene>
<dbReference type="Proteomes" id="UP000318288">
    <property type="component" value="Unassembled WGS sequence"/>
</dbReference>
<keyword evidence="2" id="KW-1185">Reference proteome</keyword>
<sequence>MAQPKLDEDLLQRLAALAARLDGGDENADASILAEFNQLAGTSIPFSEFQGIYGAEEHIDYVRRVLTDRATEALPGLERDALATMFAKVLADPCDNAYLQYVFTTIKKTLGDNQISDLVFWPGEYFGDGDNQRELTPELMADAVLERYAKRQSR</sequence>
<dbReference type="RefSeq" id="WP_146460646.1">
    <property type="nucleotide sequence ID" value="NZ_SJPW01000006.1"/>
</dbReference>
<dbReference type="OrthoDB" id="3399356at2"/>
<evidence type="ECO:0000313" key="2">
    <source>
        <dbReference type="Proteomes" id="UP000318288"/>
    </source>
</evidence>
<name>A0A5C6EN12_9BACT</name>
<dbReference type="AlphaFoldDB" id="A0A5C6EN12"/>
<dbReference type="EMBL" id="SJPW01000006">
    <property type="protein sequence ID" value="TWU49031.1"/>
    <property type="molecule type" value="Genomic_DNA"/>
</dbReference>
<reference evidence="1 2" key="1">
    <citation type="submission" date="2019-02" db="EMBL/GenBank/DDBJ databases">
        <title>Deep-cultivation of Planctomycetes and their phenomic and genomic characterization uncovers novel biology.</title>
        <authorList>
            <person name="Wiegand S."/>
            <person name="Jogler M."/>
            <person name="Boedeker C."/>
            <person name="Pinto D."/>
            <person name="Vollmers J."/>
            <person name="Rivas-Marin E."/>
            <person name="Kohn T."/>
            <person name="Peeters S.H."/>
            <person name="Heuer A."/>
            <person name="Rast P."/>
            <person name="Oberbeckmann S."/>
            <person name="Bunk B."/>
            <person name="Jeske O."/>
            <person name="Meyerdierks A."/>
            <person name="Storesund J.E."/>
            <person name="Kallscheuer N."/>
            <person name="Luecker S."/>
            <person name="Lage O.M."/>
            <person name="Pohl T."/>
            <person name="Merkel B.J."/>
            <person name="Hornburger P."/>
            <person name="Mueller R.-W."/>
            <person name="Bruemmer F."/>
            <person name="Labrenz M."/>
            <person name="Spormann A.M."/>
            <person name="Op Den Camp H."/>
            <person name="Overmann J."/>
            <person name="Amann R."/>
            <person name="Jetten M.S.M."/>
            <person name="Mascher T."/>
            <person name="Medema M.H."/>
            <person name="Devos D.P."/>
            <person name="Kaster A.-K."/>
            <person name="Ovreas L."/>
            <person name="Rohde M."/>
            <person name="Galperin M.Y."/>
            <person name="Jogler C."/>
        </authorList>
    </citation>
    <scope>NUCLEOTIDE SEQUENCE [LARGE SCALE GENOMIC DNA]</scope>
    <source>
        <strain evidence="1 2">Poly51</strain>
    </source>
</reference>
<accession>A0A5C6EN12</accession>
<comment type="caution">
    <text evidence="1">The sequence shown here is derived from an EMBL/GenBank/DDBJ whole genome shotgun (WGS) entry which is preliminary data.</text>
</comment>
<protein>
    <submittedName>
        <fullName evidence="1">Uncharacterized protein</fullName>
    </submittedName>
</protein>
<evidence type="ECO:0000313" key="1">
    <source>
        <dbReference type="EMBL" id="TWU49031.1"/>
    </source>
</evidence>
<organism evidence="1 2">
    <name type="scientific">Rubripirellula tenax</name>
    <dbReference type="NCBI Taxonomy" id="2528015"/>
    <lineage>
        <taxon>Bacteria</taxon>
        <taxon>Pseudomonadati</taxon>
        <taxon>Planctomycetota</taxon>
        <taxon>Planctomycetia</taxon>
        <taxon>Pirellulales</taxon>
        <taxon>Pirellulaceae</taxon>
        <taxon>Rubripirellula</taxon>
    </lineage>
</organism>
<proteinExistence type="predicted"/>